<sequence>MKAYFGGPDLPARALRDLLQARVEGVPAGGTIDWMTYYFRDEALADALVAAKRRGVRVLVRLEGKPRHRGANDAVIARLRAGIGEGLKVETRLFGASHLHTKLYAFGGDRPHVLVGSFNPSGNDPEDVAIIADIGDQDRGHNLLVEIDEPAQVQALLTHVRDGTHLDGPNAFSFPRGIASPLDRRIAALGRGAHLRIAASHLRDAGVARQLKRLAAKGARVEVLTHHTRRRTPDRLIAQLRRGSVHSLRYHHPEELPMHAKFILAEDGARRWSAFGSYNLTRTSRWLNQEVLIFSDDAALWGQLDARWASILAEPWVAP</sequence>
<proteinExistence type="inferred from homology"/>
<evidence type="ECO:0000256" key="4">
    <source>
        <dbReference type="ARBA" id="ARBA00022801"/>
    </source>
</evidence>
<comment type="catalytic activity">
    <reaction evidence="1">
        <text>a 1,2-diacyl-sn-glycero-3-phosphocholine + H2O = a 1,2-diacyl-sn-glycero-3-phosphate + choline + H(+)</text>
        <dbReference type="Rhea" id="RHEA:14445"/>
        <dbReference type="ChEBI" id="CHEBI:15354"/>
        <dbReference type="ChEBI" id="CHEBI:15377"/>
        <dbReference type="ChEBI" id="CHEBI:15378"/>
        <dbReference type="ChEBI" id="CHEBI:57643"/>
        <dbReference type="ChEBI" id="CHEBI:58608"/>
        <dbReference type="EC" id="3.1.4.4"/>
    </reaction>
</comment>
<keyword evidence="6" id="KW-0443">Lipid metabolism</keyword>
<comment type="similarity">
    <text evidence="2">Belongs to the phospholipase D family.</text>
</comment>
<gene>
    <name evidence="8" type="ORF">H9L13_07105</name>
</gene>
<dbReference type="Gene3D" id="3.30.870.10">
    <property type="entry name" value="Endonuclease Chain A"/>
    <property type="match status" value="2"/>
</dbReference>
<dbReference type="RefSeq" id="WP_187537085.1">
    <property type="nucleotide sequence ID" value="NZ_BAABJT010000001.1"/>
</dbReference>
<evidence type="ECO:0000313" key="8">
    <source>
        <dbReference type="EMBL" id="QNN66493.1"/>
    </source>
</evidence>
<dbReference type="AlphaFoldDB" id="A0A7G9SF68"/>
<dbReference type="SUPFAM" id="SSF56024">
    <property type="entry name" value="Phospholipase D/nuclease"/>
    <property type="match status" value="2"/>
</dbReference>
<evidence type="ECO:0000256" key="1">
    <source>
        <dbReference type="ARBA" id="ARBA00000798"/>
    </source>
</evidence>
<keyword evidence="5" id="KW-0442">Lipid degradation</keyword>
<dbReference type="PANTHER" id="PTHR43856">
    <property type="entry name" value="CARDIOLIPIN HYDROLASE"/>
    <property type="match status" value="1"/>
</dbReference>
<dbReference type="InterPro" id="IPR051406">
    <property type="entry name" value="PLD_domain"/>
</dbReference>
<dbReference type="Proteomes" id="UP000515971">
    <property type="component" value="Chromosome"/>
</dbReference>
<dbReference type="GO" id="GO:0004630">
    <property type="term" value="F:phospholipase D activity"/>
    <property type="evidence" value="ECO:0007669"/>
    <property type="project" value="UniProtKB-EC"/>
</dbReference>
<evidence type="ECO:0000256" key="6">
    <source>
        <dbReference type="ARBA" id="ARBA00023098"/>
    </source>
</evidence>
<protein>
    <recommendedName>
        <fullName evidence="3">phospholipase D</fullName>
        <ecNumber evidence="3">3.1.4.4</ecNumber>
    </recommendedName>
</protein>
<dbReference type="GO" id="GO:0016891">
    <property type="term" value="F:RNA endonuclease activity producing 5'-phosphomonoesters, hydrolytic mechanism"/>
    <property type="evidence" value="ECO:0007669"/>
    <property type="project" value="TreeGrafter"/>
</dbReference>
<dbReference type="EMBL" id="CP060718">
    <property type="protein sequence ID" value="QNN66493.1"/>
    <property type="molecule type" value="Genomic_DNA"/>
</dbReference>
<feature type="domain" description="Phospholipase D-like" evidence="7">
    <location>
        <begin position="194"/>
        <end position="307"/>
    </location>
</feature>
<dbReference type="EC" id="3.1.4.4" evidence="3"/>
<evidence type="ECO:0000259" key="7">
    <source>
        <dbReference type="Pfam" id="PF13091"/>
    </source>
</evidence>
<name>A0A7G9SF68_9SPHN</name>
<accession>A0A7G9SF68</accession>
<dbReference type="Pfam" id="PF13091">
    <property type="entry name" value="PLDc_2"/>
    <property type="match status" value="2"/>
</dbReference>
<evidence type="ECO:0000256" key="3">
    <source>
        <dbReference type="ARBA" id="ARBA00012027"/>
    </source>
</evidence>
<feature type="domain" description="Phospholipase D-like" evidence="7">
    <location>
        <begin position="30"/>
        <end position="120"/>
    </location>
</feature>
<dbReference type="PANTHER" id="PTHR43856:SF1">
    <property type="entry name" value="MITOCHONDRIAL CARDIOLIPIN HYDROLASE"/>
    <property type="match status" value="1"/>
</dbReference>
<dbReference type="KEGG" id="slut:H9L13_07105"/>
<reference evidence="8 9" key="1">
    <citation type="submission" date="2020-08" db="EMBL/GenBank/DDBJ databases">
        <title>Genome sequence of Sphingomonas lutea KCTC 23642T.</title>
        <authorList>
            <person name="Hyun D.-W."/>
            <person name="Bae J.-W."/>
        </authorList>
    </citation>
    <scope>NUCLEOTIDE SEQUENCE [LARGE SCALE GENOMIC DNA]</scope>
    <source>
        <strain evidence="8 9">KCTC 23642</strain>
    </source>
</reference>
<dbReference type="GO" id="GO:0016042">
    <property type="term" value="P:lipid catabolic process"/>
    <property type="evidence" value="ECO:0007669"/>
    <property type="project" value="UniProtKB-KW"/>
</dbReference>
<evidence type="ECO:0000256" key="5">
    <source>
        <dbReference type="ARBA" id="ARBA00022963"/>
    </source>
</evidence>
<evidence type="ECO:0000313" key="9">
    <source>
        <dbReference type="Proteomes" id="UP000515971"/>
    </source>
</evidence>
<keyword evidence="9" id="KW-1185">Reference proteome</keyword>
<keyword evidence="4" id="KW-0378">Hydrolase</keyword>
<evidence type="ECO:0000256" key="2">
    <source>
        <dbReference type="ARBA" id="ARBA00008664"/>
    </source>
</evidence>
<organism evidence="8 9">
    <name type="scientific">Sphingomonas lutea</name>
    <dbReference type="NCBI Taxonomy" id="1045317"/>
    <lineage>
        <taxon>Bacteria</taxon>
        <taxon>Pseudomonadati</taxon>
        <taxon>Pseudomonadota</taxon>
        <taxon>Alphaproteobacteria</taxon>
        <taxon>Sphingomonadales</taxon>
        <taxon>Sphingomonadaceae</taxon>
        <taxon>Sphingomonas</taxon>
    </lineage>
</organism>
<dbReference type="InterPro" id="IPR025202">
    <property type="entry name" value="PLD-like_dom"/>
</dbReference>